<name>A0ACB6ZY30_THEGA</name>
<organism evidence="1 2">
    <name type="scientific">Thelephora ganbajun</name>
    <name type="common">Ganba fungus</name>
    <dbReference type="NCBI Taxonomy" id="370292"/>
    <lineage>
        <taxon>Eukaryota</taxon>
        <taxon>Fungi</taxon>
        <taxon>Dikarya</taxon>
        <taxon>Basidiomycota</taxon>
        <taxon>Agaricomycotina</taxon>
        <taxon>Agaricomycetes</taxon>
        <taxon>Thelephorales</taxon>
        <taxon>Thelephoraceae</taxon>
        <taxon>Thelephora</taxon>
    </lineage>
</organism>
<sequence length="499" mass="55939">MSPAAMDFATEKKGHICPPSKATHPCNRWECLFVYAFICKFTNLRGKIDGLNSPMDFEEALLPTDPNPILTQILARFVLNLRPLTRNLSSDQISHTVSSILAEFLKTPERTVFWNDDVRTNIDPFVSYEEAKDGLWPAPWDFKLRVLRTLVELQLSHSNEVKKMIDAAWRVARAPPKKKDAANGSDNGPQLEELQLLPIGQDLKRKRYWVVDDSPRVYTSTNPWKTSSVLEVICSSKVEYESIVAFLRAESPPDPGPGKKRPRSELAHLALIDALEARTAKIDTELARIARAKKKLQQKNLLIAQAELRETRTRQRTRPNYAYINDPGSGEEDGDEYKQEEEEDLDAGYGRSRGSRRGVAVEGTRRSARTIATSKTNGKRTAPDEWAQWRGERRSARLGAPDTTQDVAAAPEPKRAKTDESSISAYSDSHSSKGTGPSKDSAAALKPTEFATEQINGRKKSKFWYYAVEPTPIANGNSTNGQQPLHEQNGHFNHDAMIE</sequence>
<keyword evidence="2" id="KW-1185">Reference proteome</keyword>
<evidence type="ECO:0000313" key="2">
    <source>
        <dbReference type="Proteomes" id="UP000886501"/>
    </source>
</evidence>
<dbReference type="Proteomes" id="UP000886501">
    <property type="component" value="Unassembled WGS sequence"/>
</dbReference>
<protein>
    <submittedName>
        <fullName evidence="1">Uncharacterized protein</fullName>
    </submittedName>
</protein>
<proteinExistence type="predicted"/>
<comment type="caution">
    <text evidence="1">The sequence shown here is derived from an EMBL/GenBank/DDBJ whole genome shotgun (WGS) entry which is preliminary data.</text>
</comment>
<reference evidence="1" key="2">
    <citation type="journal article" date="2020" name="Nat. Commun.">
        <title>Large-scale genome sequencing of mycorrhizal fungi provides insights into the early evolution of symbiotic traits.</title>
        <authorList>
            <person name="Miyauchi S."/>
            <person name="Kiss E."/>
            <person name="Kuo A."/>
            <person name="Drula E."/>
            <person name="Kohler A."/>
            <person name="Sanchez-Garcia M."/>
            <person name="Morin E."/>
            <person name="Andreopoulos B."/>
            <person name="Barry K.W."/>
            <person name="Bonito G."/>
            <person name="Buee M."/>
            <person name="Carver A."/>
            <person name="Chen C."/>
            <person name="Cichocki N."/>
            <person name="Clum A."/>
            <person name="Culley D."/>
            <person name="Crous P.W."/>
            <person name="Fauchery L."/>
            <person name="Girlanda M."/>
            <person name="Hayes R.D."/>
            <person name="Keri Z."/>
            <person name="LaButti K."/>
            <person name="Lipzen A."/>
            <person name="Lombard V."/>
            <person name="Magnuson J."/>
            <person name="Maillard F."/>
            <person name="Murat C."/>
            <person name="Nolan M."/>
            <person name="Ohm R.A."/>
            <person name="Pangilinan J."/>
            <person name="Pereira M.F."/>
            <person name="Perotto S."/>
            <person name="Peter M."/>
            <person name="Pfister S."/>
            <person name="Riley R."/>
            <person name="Sitrit Y."/>
            <person name="Stielow J.B."/>
            <person name="Szollosi G."/>
            <person name="Zifcakova L."/>
            <person name="Stursova M."/>
            <person name="Spatafora J.W."/>
            <person name="Tedersoo L."/>
            <person name="Vaario L.M."/>
            <person name="Yamada A."/>
            <person name="Yan M."/>
            <person name="Wang P."/>
            <person name="Xu J."/>
            <person name="Bruns T."/>
            <person name="Baldrian P."/>
            <person name="Vilgalys R."/>
            <person name="Dunand C."/>
            <person name="Henrissat B."/>
            <person name="Grigoriev I.V."/>
            <person name="Hibbett D."/>
            <person name="Nagy L.G."/>
            <person name="Martin F.M."/>
        </authorList>
    </citation>
    <scope>NUCLEOTIDE SEQUENCE</scope>
    <source>
        <strain evidence="1">P2</strain>
    </source>
</reference>
<gene>
    <name evidence="1" type="ORF">BDM02DRAFT_3182045</name>
</gene>
<evidence type="ECO:0000313" key="1">
    <source>
        <dbReference type="EMBL" id="KAF9654218.1"/>
    </source>
</evidence>
<reference evidence="1" key="1">
    <citation type="submission" date="2019-10" db="EMBL/GenBank/DDBJ databases">
        <authorList>
            <consortium name="DOE Joint Genome Institute"/>
            <person name="Kuo A."/>
            <person name="Miyauchi S."/>
            <person name="Kiss E."/>
            <person name="Drula E."/>
            <person name="Kohler A."/>
            <person name="Sanchez-Garcia M."/>
            <person name="Andreopoulos B."/>
            <person name="Barry K.W."/>
            <person name="Bonito G."/>
            <person name="Buee M."/>
            <person name="Carver A."/>
            <person name="Chen C."/>
            <person name="Cichocki N."/>
            <person name="Clum A."/>
            <person name="Culley D."/>
            <person name="Crous P.W."/>
            <person name="Fauchery L."/>
            <person name="Girlanda M."/>
            <person name="Hayes R."/>
            <person name="Keri Z."/>
            <person name="Labutti K."/>
            <person name="Lipzen A."/>
            <person name="Lombard V."/>
            <person name="Magnuson J."/>
            <person name="Maillard F."/>
            <person name="Morin E."/>
            <person name="Murat C."/>
            <person name="Nolan M."/>
            <person name="Ohm R."/>
            <person name="Pangilinan J."/>
            <person name="Pereira M."/>
            <person name="Perotto S."/>
            <person name="Peter M."/>
            <person name="Riley R."/>
            <person name="Sitrit Y."/>
            <person name="Stielow B."/>
            <person name="Szollosi G."/>
            <person name="Zifcakova L."/>
            <person name="Stursova M."/>
            <person name="Spatafora J.W."/>
            <person name="Tedersoo L."/>
            <person name="Vaario L.-M."/>
            <person name="Yamada A."/>
            <person name="Yan M."/>
            <person name="Wang P."/>
            <person name="Xu J."/>
            <person name="Bruns T."/>
            <person name="Baldrian P."/>
            <person name="Vilgalys R."/>
            <person name="Henrissat B."/>
            <person name="Grigoriev I.V."/>
            <person name="Hibbett D."/>
            <person name="Nagy L.G."/>
            <person name="Martin F.M."/>
        </authorList>
    </citation>
    <scope>NUCLEOTIDE SEQUENCE</scope>
    <source>
        <strain evidence="1">P2</strain>
    </source>
</reference>
<accession>A0ACB6ZY30</accession>
<dbReference type="EMBL" id="MU117961">
    <property type="protein sequence ID" value="KAF9654218.1"/>
    <property type="molecule type" value="Genomic_DNA"/>
</dbReference>